<dbReference type="PANTHER" id="PTHR34075:SF5">
    <property type="entry name" value="BLR3430 PROTEIN"/>
    <property type="match status" value="1"/>
</dbReference>
<dbReference type="EMBL" id="CAFBMO010000010">
    <property type="protein sequence ID" value="CAB4899431.1"/>
    <property type="molecule type" value="Genomic_DNA"/>
</dbReference>
<evidence type="ECO:0000259" key="2">
    <source>
        <dbReference type="Pfam" id="PF12172"/>
    </source>
</evidence>
<evidence type="ECO:0000313" key="4">
    <source>
        <dbReference type="EMBL" id="CAB4899431.1"/>
    </source>
</evidence>
<sequence>MTRPTPKTVPWDRDYWANGEKGILSAQRCQDCDRLWYYPKPVCPTCMSENFIYEHLSGAGEIYTFSIVRRPENPSFVDEAPYAFIDVRLDEGIRLLSRLVDEADAADLQIGDRVQAEMLPVGDGTKFLPYFRKVR</sequence>
<dbReference type="Pfam" id="PF12172">
    <property type="entry name" value="zf-ChsH2"/>
    <property type="match status" value="1"/>
</dbReference>
<name>A0A6J6I5H6_9ZZZZ</name>
<dbReference type="InterPro" id="IPR002878">
    <property type="entry name" value="ChsH2_C"/>
</dbReference>
<feature type="domain" description="ChsH2 rubredoxin-like zinc ribbon" evidence="2">
    <location>
        <begin position="16"/>
        <end position="50"/>
    </location>
</feature>
<evidence type="ECO:0000313" key="3">
    <source>
        <dbReference type="EMBL" id="CAB4618654.1"/>
    </source>
</evidence>
<gene>
    <name evidence="3" type="ORF">UFOPK1908_00581</name>
    <name evidence="4" type="ORF">UFOPK3576_00374</name>
</gene>
<reference evidence="3" key="1">
    <citation type="submission" date="2020-05" db="EMBL/GenBank/DDBJ databases">
        <authorList>
            <person name="Chiriac C."/>
            <person name="Salcher M."/>
            <person name="Ghai R."/>
            <person name="Kavagutti S V."/>
        </authorList>
    </citation>
    <scope>NUCLEOTIDE SEQUENCE</scope>
</reference>
<dbReference type="AlphaFoldDB" id="A0A6J6I5H6"/>
<dbReference type="Gene3D" id="6.10.30.10">
    <property type="match status" value="1"/>
</dbReference>
<evidence type="ECO:0000259" key="1">
    <source>
        <dbReference type="Pfam" id="PF01796"/>
    </source>
</evidence>
<dbReference type="EMBL" id="CAEZVB010000018">
    <property type="protein sequence ID" value="CAB4618654.1"/>
    <property type="molecule type" value="Genomic_DNA"/>
</dbReference>
<proteinExistence type="predicted"/>
<dbReference type="Pfam" id="PF01796">
    <property type="entry name" value="OB_ChsH2_C"/>
    <property type="match status" value="1"/>
</dbReference>
<dbReference type="InterPro" id="IPR012340">
    <property type="entry name" value="NA-bd_OB-fold"/>
</dbReference>
<dbReference type="PANTHER" id="PTHR34075">
    <property type="entry name" value="BLR3430 PROTEIN"/>
    <property type="match status" value="1"/>
</dbReference>
<dbReference type="InterPro" id="IPR022002">
    <property type="entry name" value="ChsH2_Znr"/>
</dbReference>
<organism evidence="3">
    <name type="scientific">freshwater metagenome</name>
    <dbReference type="NCBI Taxonomy" id="449393"/>
    <lineage>
        <taxon>unclassified sequences</taxon>
        <taxon>metagenomes</taxon>
        <taxon>ecological metagenomes</taxon>
    </lineage>
</organism>
<dbReference type="InterPro" id="IPR052513">
    <property type="entry name" value="Thioester_dehydratase-like"/>
</dbReference>
<protein>
    <submittedName>
        <fullName evidence="3">Unannotated protein</fullName>
    </submittedName>
</protein>
<feature type="domain" description="ChsH2 C-terminal OB-fold" evidence="1">
    <location>
        <begin position="54"/>
        <end position="117"/>
    </location>
</feature>
<dbReference type="SUPFAM" id="SSF50249">
    <property type="entry name" value="Nucleic acid-binding proteins"/>
    <property type="match status" value="1"/>
</dbReference>
<accession>A0A6J6I5H6</accession>